<dbReference type="Pfam" id="PF25488">
    <property type="entry name" value="RNaseT2L_C"/>
    <property type="match status" value="1"/>
</dbReference>
<comment type="function">
    <text evidence="14">Rnase which modulates cell survival under stress conditions. Released from the vacuole to the cytoplasm during stress to promote tRNA and rRNA cleavage and to activate separately a downstream pathway that promotes cell death. Involved in cell size, vacuolar morphology and growth at high temperatures and high salt concentration.</text>
</comment>
<comment type="subcellular location">
    <subcellularLocation>
        <location evidence="2">Cytoplasm</location>
    </subcellularLocation>
    <subcellularLocation>
        <location evidence="1">Vacuole lumen</location>
    </subcellularLocation>
</comment>
<evidence type="ECO:0000256" key="4">
    <source>
        <dbReference type="ARBA" id="ARBA00012571"/>
    </source>
</evidence>
<dbReference type="GO" id="GO:0033897">
    <property type="term" value="F:ribonuclease T2 activity"/>
    <property type="evidence" value="ECO:0007669"/>
    <property type="project" value="UniProtKB-EC"/>
</dbReference>
<keyword evidence="21" id="KW-1185">Reference proteome</keyword>
<feature type="domain" description="RNase T2-like C-terminal" evidence="19">
    <location>
        <begin position="298"/>
        <end position="398"/>
    </location>
</feature>
<keyword evidence="8" id="KW-0732">Signal</keyword>
<dbReference type="FunFam" id="3.90.730.10:FF:000004">
    <property type="entry name" value="Ribonuclease T2-like"/>
    <property type="match status" value="1"/>
</dbReference>
<evidence type="ECO:0000256" key="15">
    <source>
        <dbReference type="ARBA" id="ARBA00071169"/>
    </source>
</evidence>
<organism evidence="20 21">
    <name type="scientific">Talaromyces atroroseus</name>
    <dbReference type="NCBI Taxonomy" id="1441469"/>
    <lineage>
        <taxon>Eukaryota</taxon>
        <taxon>Fungi</taxon>
        <taxon>Dikarya</taxon>
        <taxon>Ascomycota</taxon>
        <taxon>Pezizomycotina</taxon>
        <taxon>Eurotiomycetes</taxon>
        <taxon>Eurotiomycetidae</taxon>
        <taxon>Eurotiales</taxon>
        <taxon>Trichocomaceae</taxon>
        <taxon>Talaromyces</taxon>
        <taxon>Talaromyces sect. Trachyspermi</taxon>
    </lineage>
</organism>
<dbReference type="Pfam" id="PF00445">
    <property type="entry name" value="Ribonuclease_T2"/>
    <property type="match status" value="1"/>
</dbReference>
<evidence type="ECO:0000256" key="18">
    <source>
        <dbReference type="SAM" id="MobiDB-lite"/>
    </source>
</evidence>
<dbReference type="InterPro" id="IPR018188">
    <property type="entry name" value="RNase_T2_His_AS_1"/>
</dbReference>
<keyword evidence="5" id="KW-0963">Cytoplasm</keyword>
<dbReference type="SUPFAM" id="SSF55895">
    <property type="entry name" value="Ribonuclease Rh-like"/>
    <property type="match status" value="1"/>
</dbReference>
<evidence type="ECO:0000256" key="13">
    <source>
        <dbReference type="ARBA" id="ARBA00023239"/>
    </source>
</evidence>
<comment type="similarity">
    <text evidence="3 17">Belongs to the RNase T2 family.</text>
</comment>
<gene>
    <name evidence="20" type="ORF">UA08_04061</name>
</gene>
<evidence type="ECO:0000256" key="2">
    <source>
        <dbReference type="ARBA" id="ARBA00004496"/>
    </source>
</evidence>
<reference evidence="20" key="1">
    <citation type="submission" date="2015-06" db="EMBL/GenBank/DDBJ databases">
        <title>Talaromyces atroroseus IBT 11181 draft genome.</title>
        <authorList>
            <person name="Rasmussen K.B."/>
            <person name="Rasmussen S."/>
            <person name="Petersen B."/>
            <person name="Sicheritz-Ponten T."/>
            <person name="Mortensen U.H."/>
            <person name="Thrane U."/>
        </authorList>
    </citation>
    <scope>NUCLEOTIDE SEQUENCE [LARGE SCALE GENOMIC DNA]</scope>
    <source>
        <strain evidence="20">IBT 11181</strain>
    </source>
</reference>
<dbReference type="InterPro" id="IPR033130">
    <property type="entry name" value="RNase_T2_His_AS_2"/>
</dbReference>
<feature type="region of interest" description="Disordered" evidence="18">
    <location>
        <begin position="266"/>
        <end position="301"/>
    </location>
</feature>
<dbReference type="InterPro" id="IPR001568">
    <property type="entry name" value="RNase_T2-like"/>
</dbReference>
<dbReference type="GO" id="GO:0005775">
    <property type="term" value="C:vacuolar lumen"/>
    <property type="evidence" value="ECO:0007669"/>
    <property type="project" value="UniProtKB-SubCell"/>
</dbReference>
<proteinExistence type="inferred from homology"/>
<dbReference type="Gene3D" id="3.90.730.10">
    <property type="entry name" value="Ribonuclease T2-like"/>
    <property type="match status" value="1"/>
</dbReference>
<evidence type="ECO:0000256" key="11">
    <source>
        <dbReference type="ARBA" id="ARBA00023157"/>
    </source>
</evidence>
<evidence type="ECO:0000256" key="3">
    <source>
        <dbReference type="ARBA" id="ARBA00007469"/>
    </source>
</evidence>
<accession>A0A1Q5Q8U2</accession>
<dbReference type="InterPro" id="IPR036430">
    <property type="entry name" value="RNase_T2-like_sf"/>
</dbReference>
<dbReference type="InterPro" id="IPR033697">
    <property type="entry name" value="Ribonuclease_T2_eukaryotic"/>
</dbReference>
<feature type="active site" evidence="16">
    <location>
        <position position="151"/>
    </location>
</feature>
<keyword evidence="11" id="KW-1015">Disulfide bond</keyword>
<evidence type="ECO:0000313" key="21">
    <source>
        <dbReference type="Proteomes" id="UP000214365"/>
    </source>
</evidence>
<keyword evidence="6" id="KW-0926">Vacuole</keyword>
<dbReference type="PROSITE" id="PS00531">
    <property type="entry name" value="RNASE_T2_2"/>
    <property type="match status" value="1"/>
</dbReference>
<evidence type="ECO:0000256" key="5">
    <source>
        <dbReference type="ARBA" id="ARBA00022490"/>
    </source>
</evidence>
<dbReference type="AlphaFoldDB" id="A0A1Q5Q8U2"/>
<dbReference type="PANTHER" id="PTHR37538:SF1">
    <property type="entry name" value="BTB DOMAIN-CONTAINING PROTEIN"/>
    <property type="match status" value="1"/>
</dbReference>
<dbReference type="EMBL" id="LFMY01000005">
    <property type="protein sequence ID" value="OKL60553.1"/>
    <property type="molecule type" value="Genomic_DNA"/>
</dbReference>
<evidence type="ECO:0000256" key="17">
    <source>
        <dbReference type="RuleBase" id="RU004328"/>
    </source>
</evidence>
<dbReference type="CDD" id="cd01061">
    <property type="entry name" value="RNase_T2_euk"/>
    <property type="match status" value="1"/>
</dbReference>
<evidence type="ECO:0000256" key="6">
    <source>
        <dbReference type="ARBA" id="ARBA00022554"/>
    </source>
</evidence>
<keyword evidence="10" id="KW-0378">Hydrolase</keyword>
<keyword evidence="12" id="KW-0325">Glycoprotein</keyword>
<evidence type="ECO:0000259" key="19">
    <source>
        <dbReference type="Pfam" id="PF25488"/>
    </source>
</evidence>
<dbReference type="PANTHER" id="PTHR37538">
    <property type="entry name" value="BTB DOMAIN-CONTAINING PROTEIN"/>
    <property type="match status" value="1"/>
</dbReference>
<dbReference type="EC" id="4.6.1.19" evidence="4"/>
<dbReference type="GO" id="GO:0016787">
    <property type="term" value="F:hydrolase activity"/>
    <property type="evidence" value="ECO:0007669"/>
    <property type="project" value="UniProtKB-KW"/>
</dbReference>
<feature type="compositionally biased region" description="Basic residues" evidence="18">
    <location>
        <begin position="269"/>
        <end position="279"/>
    </location>
</feature>
<evidence type="ECO:0000313" key="20">
    <source>
        <dbReference type="EMBL" id="OKL60553.1"/>
    </source>
</evidence>
<evidence type="ECO:0000256" key="14">
    <source>
        <dbReference type="ARBA" id="ARBA00025494"/>
    </source>
</evidence>
<evidence type="ECO:0000256" key="9">
    <source>
        <dbReference type="ARBA" id="ARBA00022759"/>
    </source>
</evidence>
<dbReference type="OrthoDB" id="435754at2759"/>
<sequence length="676" mass="76164">MDLKPASQYLPSPQRILKTIANSLPFWGLDNPEIISERFSSCPNPELSCQTKFVSQDTCCFNYPGGHFLQTQFWDADPAIGPDDSWTIHGLWPDHCDGGFDQYCDSHRRYSNISLILIDSGRGDLLDYMRDYWKDFRGDDATLWEHEWNKHGTCISTLETKCYTDYVPQEEVVDYFDKAVDLFKGLPSYQTLSDAGIVPSHDERYALAEIQDALNKAHGAQVTVRCHGGALNEIWYHYHVAGRLQTGTFEPADAVGGGTNCPHSGIRYIPKRSVPRKPHPTTTQLPGDPKPTASPSRPHKGNLRVYTSGNQQQRGCIISHGNWFTSGTCATFRAEEATGGVNIKSRRGPCTFHNDIFTCGPQVRNPALFEISEDNFLSYNGNTTFFADKAPKGQTKSKEDSIKNPTSYYPLVEYRQPTASPYQCDGVTVSIGRRNYVVPRYYLQKFVAEVNGHSYLILPDVDEDIGHTIVNFMYTGTYETLKEPSDSQEAMIFKEFKRSILVYKTARLYKMTDLETQAKTYIQHFGESISIYNVVRAASEIFTSLPGDELWFQNYVMSRLDEAFISDNEIFDKEDFLREMGDEVAFVKAMMRITLQIYSLELSSLNRDGNGIEAADVSIEGVPGTEVPVEENQEKPVAEVCVEEVSDEGLPVEEEVSEVAPLKDYPVQEISVDGTH</sequence>
<dbReference type="RefSeq" id="XP_020120674.1">
    <property type="nucleotide sequence ID" value="XM_020266343.1"/>
</dbReference>
<dbReference type="InterPro" id="IPR057328">
    <property type="entry name" value="RNaseT2L_C"/>
</dbReference>
<dbReference type="PROSITE" id="PS00530">
    <property type="entry name" value="RNASE_T2_1"/>
    <property type="match status" value="1"/>
</dbReference>
<evidence type="ECO:0000256" key="12">
    <source>
        <dbReference type="ARBA" id="ARBA00023180"/>
    </source>
</evidence>
<dbReference type="GO" id="GO:0003723">
    <property type="term" value="F:RNA binding"/>
    <property type="evidence" value="ECO:0007669"/>
    <property type="project" value="InterPro"/>
</dbReference>
<evidence type="ECO:0000256" key="1">
    <source>
        <dbReference type="ARBA" id="ARBA00004410"/>
    </source>
</evidence>
<evidence type="ECO:0000256" key="7">
    <source>
        <dbReference type="ARBA" id="ARBA00022722"/>
    </source>
</evidence>
<keyword evidence="13" id="KW-0456">Lyase</keyword>
<name>A0A1Q5Q8U2_TALAT</name>
<keyword evidence="7" id="KW-0540">Nuclease</keyword>
<protein>
    <recommendedName>
        <fullName evidence="15">Ribonuclease T2-like</fullName>
        <ecNumber evidence="4">4.6.1.19</ecNumber>
    </recommendedName>
</protein>
<dbReference type="GeneID" id="31003816"/>
<feature type="active site" evidence="16">
    <location>
        <position position="89"/>
    </location>
</feature>
<dbReference type="STRING" id="1441469.A0A1Q5Q8U2"/>
<comment type="caution">
    <text evidence="20">The sequence shown here is derived from an EMBL/GenBank/DDBJ whole genome shotgun (WGS) entry which is preliminary data.</text>
</comment>
<feature type="active site" evidence="16">
    <location>
        <position position="147"/>
    </location>
</feature>
<dbReference type="Proteomes" id="UP000214365">
    <property type="component" value="Unassembled WGS sequence"/>
</dbReference>
<evidence type="ECO:0000256" key="10">
    <source>
        <dbReference type="ARBA" id="ARBA00022801"/>
    </source>
</evidence>
<evidence type="ECO:0000256" key="16">
    <source>
        <dbReference type="PIRSR" id="PIRSR633697-1"/>
    </source>
</evidence>
<keyword evidence="9" id="KW-0255">Endonuclease</keyword>
<evidence type="ECO:0000256" key="8">
    <source>
        <dbReference type="ARBA" id="ARBA00022729"/>
    </source>
</evidence>